<dbReference type="EMBL" id="JAUFPT010000140">
    <property type="protein sequence ID" value="MDN3575074.1"/>
    <property type="molecule type" value="Genomic_DNA"/>
</dbReference>
<accession>A0ABT8AZ33</accession>
<dbReference type="RefSeq" id="WP_238293420.1">
    <property type="nucleotide sequence ID" value="NZ_BPQS01000069.1"/>
</dbReference>
<evidence type="ECO:0008006" key="4">
    <source>
        <dbReference type="Google" id="ProtNLM"/>
    </source>
</evidence>
<reference evidence="3" key="1">
    <citation type="journal article" date="2019" name="Int. J. Syst. Evol. Microbiol.">
        <title>The Global Catalogue of Microorganisms (GCM) 10K type strain sequencing project: providing services to taxonomists for standard genome sequencing and annotation.</title>
        <authorList>
            <consortium name="The Broad Institute Genomics Platform"/>
            <consortium name="The Broad Institute Genome Sequencing Center for Infectious Disease"/>
            <person name="Wu L."/>
            <person name="Ma J."/>
        </authorList>
    </citation>
    <scope>NUCLEOTIDE SEQUENCE [LARGE SCALE GENOMIC DNA]</scope>
    <source>
        <strain evidence="3">CECT 7806</strain>
    </source>
</reference>
<sequence>MRTAHDEFLTLRLPASLRRDLDAAARAGGVRLSVATRTALAVGLASIRSTDQPDPTPPAAPAVRLPVAA</sequence>
<protein>
    <recommendedName>
        <fullName evidence="4">Ribbon-helix-helix protein CopG domain-containing protein</fullName>
    </recommendedName>
</protein>
<evidence type="ECO:0000313" key="2">
    <source>
        <dbReference type="EMBL" id="MDN3575074.1"/>
    </source>
</evidence>
<evidence type="ECO:0000256" key="1">
    <source>
        <dbReference type="SAM" id="MobiDB-lite"/>
    </source>
</evidence>
<comment type="caution">
    <text evidence="2">The sequence shown here is derived from an EMBL/GenBank/DDBJ whole genome shotgun (WGS) entry which is preliminary data.</text>
</comment>
<gene>
    <name evidence="2" type="ORF">QWZ18_31315</name>
</gene>
<feature type="region of interest" description="Disordered" evidence="1">
    <location>
        <begin position="48"/>
        <end position="69"/>
    </location>
</feature>
<name>A0ABT8AZ33_9HYPH</name>
<proteinExistence type="predicted"/>
<organism evidence="2 3">
    <name type="scientific">Methylobacterium longum</name>
    <dbReference type="NCBI Taxonomy" id="767694"/>
    <lineage>
        <taxon>Bacteria</taxon>
        <taxon>Pseudomonadati</taxon>
        <taxon>Pseudomonadota</taxon>
        <taxon>Alphaproteobacteria</taxon>
        <taxon>Hyphomicrobiales</taxon>
        <taxon>Methylobacteriaceae</taxon>
        <taxon>Methylobacterium</taxon>
    </lineage>
</organism>
<evidence type="ECO:0000313" key="3">
    <source>
        <dbReference type="Proteomes" id="UP001244297"/>
    </source>
</evidence>
<keyword evidence="3" id="KW-1185">Reference proteome</keyword>
<dbReference type="Proteomes" id="UP001244297">
    <property type="component" value="Unassembled WGS sequence"/>
</dbReference>